<comment type="caution">
    <text evidence="2">The sequence shown here is derived from an EMBL/GenBank/DDBJ whole genome shotgun (WGS) entry which is preliminary data.</text>
</comment>
<reference evidence="3" key="2">
    <citation type="submission" date="2015-01" db="EMBL/GenBank/DDBJ databases">
        <title>Draft genome sequence of potential hydrocarbon metabolising strain of Rhodococcus rhodochrous.</title>
        <authorList>
            <person name="Aggarwal R.K."/>
            <person name="Dawar C."/>
        </authorList>
    </citation>
    <scope>NUCLEOTIDE SEQUENCE [LARGE SCALE GENOMIC DNA]</scope>
    <source>
        <strain evidence="3">KG-21</strain>
    </source>
</reference>
<dbReference type="EMBL" id="AZYO01000052">
    <property type="protein sequence ID" value="KOS54915.1"/>
    <property type="molecule type" value="Genomic_DNA"/>
</dbReference>
<sequence length="78" mass="8243">MVGRFERNKDTLQELTESAATHVGNIAGIITGAVREVTREIGDWISDGIEMREAARKAGADDERSAGPSSSEPSGGQV</sequence>
<dbReference type="AlphaFoldDB" id="A0A0M8PHA5"/>
<dbReference type="RefSeq" id="WP_003936842.1">
    <property type="nucleotide sequence ID" value="NZ_AZYO01000052.1"/>
</dbReference>
<evidence type="ECO:0000313" key="3">
    <source>
        <dbReference type="Proteomes" id="UP000037712"/>
    </source>
</evidence>
<name>A0A0M8PHA5_RHORH</name>
<organism evidence="2 3">
    <name type="scientific">Rhodococcus rhodochrous KG-21</name>
    <dbReference type="NCBI Taxonomy" id="1441923"/>
    <lineage>
        <taxon>Bacteria</taxon>
        <taxon>Bacillati</taxon>
        <taxon>Actinomycetota</taxon>
        <taxon>Actinomycetes</taxon>
        <taxon>Mycobacteriales</taxon>
        <taxon>Nocardiaceae</taxon>
        <taxon>Rhodococcus</taxon>
    </lineage>
</organism>
<feature type="compositionally biased region" description="Low complexity" evidence="1">
    <location>
        <begin position="66"/>
        <end position="78"/>
    </location>
</feature>
<dbReference type="PATRIC" id="fig|1441923.3.peg.3874"/>
<evidence type="ECO:0000256" key="1">
    <source>
        <dbReference type="SAM" id="MobiDB-lite"/>
    </source>
</evidence>
<gene>
    <name evidence="2" type="ORF">Z051_17720</name>
</gene>
<feature type="region of interest" description="Disordered" evidence="1">
    <location>
        <begin position="53"/>
        <end position="78"/>
    </location>
</feature>
<evidence type="ECO:0000313" key="2">
    <source>
        <dbReference type="EMBL" id="KOS54915.1"/>
    </source>
</evidence>
<protein>
    <submittedName>
        <fullName evidence="2">Uncharacterized protein</fullName>
    </submittedName>
</protein>
<accession>A0A0M8PHA5</accession>
<feature type="compositionally biased region" description="Basic and acidic residues" evidence="1">
    <location>
        <begin position="53"/>
        <end position="65"/>
    </location>
</feature>
<reference evidence="2 3" key="1">
    <citation type="journal article" date="2015" name="Genome Announc.">
        <title>Draft Genome Sequence of Rhodococcus rhodochrous Strain KG-21, a Soil Isolate from Oil Fields of Krishna-Godavari Basin, India.</title>
        <authorList>
            <person name="Dawar C."/>
            <person name="Aggarwal R.K."/>
        </authorList>
    </citation>
    <scope>NUCLEOTIDE SEQUENCE [LARGE SCALE GENOMIC DNA]</scope>
    <source>
        <strain evidence="2 3">KG-21</strain>
    </source>
</reference>
<dbReference type="Proteomes" id="UP000037712">
    <property type="component" value="Unassembled WGS sequence"/>
</dbReference>
<proteinExistence type="predicted"/>